<name>A0AAV9ANV5_ACOGR</name>
<proteinExistence type="predicted"/>
<dbReference type="PANTHER" id="PTHR37078">
    <property type="entry name" value="NODULE CYSTEINE-RICH (NCR) SECRETED PEPTIDE"/>
    <property type="match status" value="1"/>
</dbReference>
<dbReference type="AlphaFoldDB" id="A0AAV9ANV5"/>
<dbReference type="EMBL" id="JAUJYN010000008">
    <property type="protein sequence ID" value="KAK1265747.1"/>
    <property type="molecule type" value="Genomic_DNA"/>
</dbReference>
<gene>
    <name evidence="1" type="ORF">QJS04_geneDACA011381</name>
</gene>
<accession>A0AAV9ANV5</accession>
<evidence type="ECO:0000313" key="2">
    <source>
        <dbReference type="Proteomes" id="UP001179952"/>
    </source>
</evidence>
<keyword evidence="2" id="KW-1185">Reference proteome</keyword>
<protein>
    <submittedName>
        <fullName evidence="1">Uncharacterized protein</fullName>
    </submittedName>
</protein>
<sequence>MSSTPRTNYVKMLATLGLECTCCDGAGGECRSTWDGSCSKLDCRPWKQPRHV</sequence>
<organism evidence="1 2">
    <name type="scientific">Acorus gramineus</name>
    <name type="common">Dwarf sweet flag</name>
    <dbReference type="NCBI Taxonomy" id="55184"/>
    <lineage>
        <taxon>Eukaryota</taxon>
        <taxon>Viridiplantae</taxon>
        <taxon>Streptophyta</taxon>
        <taxon>Embryophyta</taxon>
        <taxon>Tracheophyta</taxon>
        <taxon>Spermatophyta</taxon>
        <taxon>Magnoliopsida</taxon>
        <taxon>Liliopsida</taxon>
        <taxon>Acoraceae</taxon>
        <taxon>Acorus</taxon>
    </lineage>
</organism>
<dbReference type="PANTHER" id="PTHR37078:SF6">
    <property type="entry name" value="NODULE CYSTEINE-RICH (NCR) SECRETED PEPTIDE"/>
    <property type="match status" value="1"/>
</dbReference>
<evidence type="ECO:0000313" key="1">
    <source>
        <dbReference type="EMBL" id="KAK1265747.1"/>
    </source>
</evidence>
<dbReference type="Proteomes" id="UP001179952">
    <property type="component" value="Unassembled WGS sequence"/>
</dbReference>
<comment type="caution">
    <text evidence="1">The sequence shown here is derived from an EMBL/GenBank/DDBJ whole genome shotgun (WGS) entry which is preliminary data.</text>
</comment>
<reference evidence="1" key="2">
    <citation type="submission" date="2023-06" db="EMBL/GenBank/DDBJ databases">
        <authorList>
            <person name="Ma L."/>
            <person name="Liu K.-W."/>
            <person name="Li Z."/>
            <person name="Hsiao Y.-Y."/>
            <person name="Qi Y."/>
            <person name="Fu T."/>
            <person name="Tang G."/>
            <person name="Zhang D."/>
            <person name="Sun W.-H."/>
            <person name="Liu D.-K."/>
            <person name="Li Y."/>
            <person name="Chen G.-Z."/>
            <person name="Liu X.-D."/>
            <person name="Liao X.-Y."/>
            <person name="Jiang Y.-T."/>
            <person name="Yu X."/>
            <person name="Hao Y."/>
            <person name="Huang J."/>
            <person name="Zhao X.-W."/>
            <person name="Ke S."/>
            <person name="Chen Y.-Y."/>
            <person name="Wu W.-L."/>
            <person name="Hsu J.-L."/>
            <person name="Lin Y.-F."/>
            <person name="Huang M.-D."/>
            <person name="Li C.-Y."/>
            <person name="Huang L."/>
            <person name="Wang Z.-W."/>
            <person name="Zhao X."/>
            <person name="Zhong W.-Y."/>
            <person name="Peng D.-H."/>
            <person name="Ahmad S."/>
            <person name="Lan S."/>
            <person name="Zhang J.-S."/>
            <person name="Tsai W.-C."/>
            <person name="Van De Peer Y."/>
            <person name="Liu Z.-J."/>
        </authorList>
    </citation>
    <scope>NUCLEOTIDE SEQUENCE</scope>
    <source>
        <strain evidence="1">SCP</strain>
        <tissue evidence="1">Leaves</tissue>
    </source>
</reference>
<reference evidence="1" key="1">
    <citation type="journal article" date="2023" name="Nat. Commun.">
        <title>Diploid and tetraploid genomes of Acorus and the evolution of monocots.</title>
        <authorList>
            <person name="Ma L."/>
            <person name="Liu K.W."/>
            <person name="Li Z."/>
            <person name="Hsiao Y.Y."/>
            <person name="Qi Y."/>
            <person name="Fu T."/>
            <person name="Tang G.D."/>
            <person name="Zhang D."/>
            <person name="Sun W.H."/>
            <person name="Liu D.K."/>
            <person name="Li Y."/>
            <person name="Chen G.Z."/>
            <person name="Liu X.D."/>
            <person name="Liao X.Y."/>
            <person name="Jiang Y.T."/>
            <person name="Yu X."/>
            <person name="Hao Y."/>
            <person name="Huang J."/>
            <person name="Zhao X.W."/>
            <person name="Ke S."/>
            <person name="Chen Y.Y."/>
            <person name="Wu W.L."/>
            <person name="Hsu J.L."/>
            <person name="Lin Y.F."/>
            <person name="Huang M.D."/>
            <person name="Li C.Y."/>
            <person name="Huang L."/>
            <person name="Wang Z.W."/>
            <person name="Zhao X."/>
            <person name="Zhong W.Y."/>
            <person name="Peng D.H."/>
            <person name="Ahmad S."/>
            <person name="Lan S."/>
            <person name="Zhang J.S."/>
            <person name="Tsai W.C."/>
            <person name="Van de Peer Y."/>
            <person name="Liu Z.J."/>
        </authorList>
    </citation>
    <scope>NUCLEOTIDE SEQUENCE</scope>
    <source>
        <strain evidence="1">SCP</strain>
    </source>
</reference>